<sequence>MEHSGGALGERVLLRRHPHWKMMLGPAVLTIMLTGIAGVIVGFLDARAPDGVRGIAILLVLALWALIVARRFVKPFVGWWRTALIVTSHRIAVREGLLRARGFDIPLQQVAGVRYRRGMLDRFAGTGTLLIAPIGEPPFEFAHVPEARLTHALIHHQVFGNQPVARPRRFLHAFRPR</sequence>
<dbReference type="EMBL" id="JACYWE010000004">
    <property type="protein sequence ID" value="MBD8506581.1"/>
    <property type="molecule type" value="Genomic_DNA"/>
</dbReference>
<evidence type="ECO:0000259" key="2">
    <source>
        <dbReference type="Pfam" id="PF03703"/>
    </source>
</evidence>
<gene>
    <name evidence="3" type="ORF">HT102_08790</name>
</gene>
<dbReference type="Pfam" id="PF03703">
    <property type="entry name" value="bPH_2"/>
    <property type="match status" value="1"/>
</dbReference>
<dbReference type="InterPro" id="IPR005182">
    <property type="entry name" value="YdbS-like_PH"/>
</dbReference>
<protein>
    <submittedName>
        <fullName evidence="3">PH domain-containing protein</fullName>
    </submittedName>
</protein>
<keyword evidence="1" id="KW-0472">Membrane</keyword>
<accession>A0A927JCL7</accession>
<evidence type="ECO:0000256" key="1">
    <source>
        <dbReference type="SAM" id="Phobius"/>
    </source>
</evidence>
<keyword evidence="1" id="KW-1133">Transmembrane helix</keyword>
<dbReference type="RefSeq" id="WP_192039039.1">
    <property type="nucleotide sequence ID" value="NZ_JACYWE010000004.1"/>
</dbReference>
<feature type="transmembrane region" description="Helical" evidence="1">
    <location>
        <begin position="23"/>
        <end position="43"/>
    </location>
</feature>
<comment type="caution">
    <text evidence="3">The sequence shown here is derived from an EMBL/GenBank/DDBJ whole genome shotgun (WGS) entry which is preliminary data.</text>
</comment>
<feature type="transmembrane region" description="Helical" evidence="1">
    <location>
        <begin position="55"/>
        <end position="73"/>
    </location>
</feature>
<dbReference type="AlphaFoldDB" id="A0A927JCL7"/>
<evidence type="ECO:0000313" key="3">
    <source>
        <dbReference type="EMBL" id="MBD8506581.1"/>
    </source>
</evidence>
<dbReference type="PANTHER" id="PTHR37938:SF1">
    <property type="entry name" value="BLL0215 PROTEIN"/>
    <property type="match status" value="1"/>
</dbReference>
<keyword evidence="1" id="KW-0812">Transmembrane</keyword>
<feature type="domain" description="YdbS-like PH" evidence="2">
    <location>
        <begin position="79"/>
        <end position="148"/>
    </location>
</feature>
<dbReference type="Proteomes" id="UP000642993">
    <property type="component" value="Unassembled WGS sequence"/>
</dbReference>
<keyword evidence="4" id="KW-1185">Reference proteome</keyword>
<name>A0A927JCL7_9ACTN</name>
<evidence type="ECO:0000313" key="4">
    <source>
        <dbReference type="Proteomes" id="UP000642993"/>
    </source>
</evidence>
<organism evidence="3 4">
    <name type="scientific">Lolliginicoccus lacisalsi</name>
    <dbReference type="NCBI Taxonomy" id="2742202"/>
    <lineage>
        <taxon>Bacteria</taxon>
        <taxon>Bacillati</taxon>
        <taxon>Actinomycetota</taxon>
        <taxon>Actinomycetes</taxon>
        <taxon>Mycobacteriales</taxon>
        <taxon>Hoyosellaceae</taxon>
        <taxon>Lolliginicoccus</taxon>
    </lineage>
</organism>
<dbReference type="PANTHER" id="PTHR37938">
    <property type="entry name" value="BLL0215 PROTEIN"/>
    <property type="match status" value="1"/>
</dbReference>
<proteinExistence type="predicted"/>
<reference evidence="3" key="1">
    <citation type="submission" date="2020-09" db="EMBL/GenBank/DDBJ databases">
        <title>Hoyosella lacisalsi sp. nov., a halotolerant actinobacterium isolated from soil of Lake Gudzhirganskoe.</title>
        <authorList>
            <person name="Yang Q."/>
            <person name="Guo P.Y."/>
            <person name="Liu S.W."/>
            <person name="Li F.N."/>
            <person name="Sun C.H."/>
        </authorList>
    </citation>
    <scope>NUCLEOTIDE SEQUENCE</scope>
    <source>
        <strain evidence="3">G463</strain>
    </source>
</reference>